<dbReference type="Gene3D" id="3.20.20.80">
    <property type="entry name" value="Glycosidases"/>
    <property type="match status" value="1"/>
</dbReference>
<dbReference type="AlphaFoldDB" id="A0A8J7WKV7"/>
<keyword evidence="2" id="KW-1185">Reference proteome</keyword>
<evidence type="ECO:0000313" key="2">
    <source>
        <dbReference type="Proteomes" id="UP000677913"/>
    </source>
</evidence>
<sequence length="408" mass="42700">MSGDGPRPAGGGAGPDRGAVGVYLYPWDAAGDPACADRVTGLGADRVLLAAAYHTVRALNPAHPSRRVVTADHSAVYYRPDRSRWSGREVQPAVATWAPGAFHEGAQALRSAGLGVYAWAVLTHNQRLGTVHPDLAVVNAFGDRYPWALCAANPRVREYCATLAAEVAALPEIDGVELESCGWYGFEHLHAHDKTGSAALPQPARELLSLCFCAACRIEYEKAGIAVDRLRDQVRDALEPVFAGDLGAFGEDAASAGLEPDAQPVHAARAAVADRFRAEVVAAVREARPDIAVLLHTHPDPRRLGANPGADPAALFAQGAGAVLQCWGPMDEGAATVAALARQAPAGLPVVASLLAIANLGGRISDLSADAVRLREAGADELRFYHAGLASGADLRAIRAATAAWRAR</sequence>
<dbReference type="Proteomes" id="UP000677913">
    <property type="component" value="Unassembled WGS sequence"/>
</dbReference>
<protein>
    <recommendedName>
        <fullName evidence="3">Alanine-rich protein</fullName>
    </recommendedName>
</protein>
<evidence type="ECO:0000313" key="1">
    <source>
        <dbReference type="EMBL" id="MBS2962720.1"/>
    </source>
</evidence>
<dbReference type="EMBL" id="JAGSXH010000014">
    <property type="protein sequence ID" value="MBS2962720.1"/>
    <property type="molecule type" value="Genomic_DNA"/>
</dbReference>
<organism evidence="1 2">
    <name type="scientific">Actinocrinis puniceicyclus</name>
    <dbReference type="NCBI Taxonomy" id="977794"/>
    <lineage>
        <taxon>Bacteria</taxon>
        <taxon>Bacillati</taxon>
        <taxon>Actinomycetota</taxon>
        <taxon>Actinomycetes</taxon>
        <taxon>Catenulisporales</taxon>
        <taxon>Actinospicaceae</taxon>
        <taxon>Actinocrinis</taxon>
    </lineage>
</organism>
<reference evidence="1" key="1">
    <citation type="submission" date="2021-04" db="EMBL/GenBank/DDBJ databases">
        <title>Genome based classification of Actinospica acidithermotolerans sp. nov., an actinobacterium isolated from an Indonesian hot spring.</title>
        <authorList>
            <person name="Kusuma A.B."/>
            <person name="Putra K.E."/>
            <person name="Nafisah S."/>
            <person name="Loh J."/>
            <person name="Nouioui I."/>
            <person name="Goodfellow M."/>
        </authorList>
    </citation>
    <scope>NUCLEOTIDE SEQUENCE</scope>
    <source>
        <strain evidence="1">DSM 45618</strain>
    </source>
</reference>
<evidence type="ECO:0008006" key="3">
    <source>
        <dbReference type="Google" id="ProtNLM"/>
    </source>
</evidence>
<name>A0A8J7WKV7_9ACTN</name>
<accession>A0A8J7WKV7</accession>
<dbReference type="RefSeq" id="WP_211465665.1">
    <property type="nucleotide sequence ID" value="NZ_JAGSXH010000014.1"/>
</dbReference>
<proteinExistence type="predicted"/>
<gene>
    <name evidence="1" type="ORF">KGA66_06665</name>
</gene>
<comment type="caution">
    <text evidence="1">The sequence shown here is derived from an EMBL/GenBank/DDBJ whole genome shotgun (WGS) entry which is preliminary data.</text>
</comment>